<dbReference type="AlphaFoldDB" id="A0A0D1KFI9"/>
<comment type="caution">
    <text evidence="2">The sequence shown here is derived from an EMBL/GenBank/DDBJ whole genome shotgun (WGS) entry which is preliminary data.</text>
</comment>
<accession>A0A0D1KFI9</accession>
<dbReference type="RefSeq" id="WP_043941354.1">
    <property type="nucleotide sequence ID" value="NZ_JWHT01000033.1"/>
</dbReference>
<dbReference type="PANTHER" id="PTHR18964">
    <property type="entry name" value="ROK (REPRESSOR, ORF, KINASE) FAMILY"/>
    <property type="match status" value="1"/>
</dbReference>
<keyword evidence="2" id="KW-0808">Transferase</keyword>
<dbReference type="Proteomes" id="UP000032289">
    <property type="component" value="Unassembled WGS sequence"/>
</dbReference>
<dbReference type="InterPro" id="IPR043129">
    <property type="entry name" value="ATPase_NBD"/>
</dbReference>
<evidence type="ECO:0000313" key="2">
    <source>
        <dbReference type="EMBL" id="KIU23654.1"/>
    </source>
</evidence>
<dbReference type="GO" id="GO:0047700">
    <property type="term" value="F:beta-glucoside kinase activity"/>
    <property type="evidence" value="ECO:0007669"/>
    <property type="project" value="UniProtKB-EC"/>
</dbReference>
<dbReference type="PANTHER" id="PTHR18964:SF170">
    <property type="entry name" value="SUGAR KINASE"/>
    <property type="match status" value="1"/>
</dbReference>
<dbReference type="Gene3D" id="3.30.420.40">
    <property type="match status" value="2"/>
</dbReference>
<dbReference type="EMBL" id="JWHT01000033">
    <property type="protein sequence ID" value="KIU23654.1"/>
    <property type="molecule type" value="Genomic_DNA"/>
</dbReference>
<dbReference type="PATRIC" id="fig|137591.24.peg.1361"/>
<protein>
    <submittedName>
        <fullName evidence="2">BglK_3 protein</fullName>
        <ecNumber evidence="2">2.7.1.85</ecNumber>
    </submittedName>
</protein>
<dbReference type="EC" id="2.7.1.85" evidence="2"/>
<name>A0A0D1KFI9_9LACO</name>
<sequence length="300" mass="32160">MTKNYLAIDVGGTRLKVGLIDRAGNIIEKYNERTVTTGLPEFLVQLHQVIDRYAGQIRGVAFSVPGKVAHPTDTIKGGGALTFMDGVNLRDELQFDLPVAVENDGKAAALAELWLGELNDVADGMAIVLGTGVGGGLVLNGELVYGTHDQAGELSFIFGQIETGMETSIGLHGSAVEMIKRIGTQLQLPEIDDGLTVFEHINAGEPAANEIFDAYANQIALLIQYIQAITDIQRIVIGGGISAQPIVAERIREKYLAFFNGNELVKATLTPAEIVAGKFANDANLFGAVYHLLMQLNQEV</sequence>
<reference evidence="2 3" key="1">
    <citation type="journal article" date="2015" name="Microbiology (Mosc.)">
        <title>Genomics of the Weissella cibaria species with an examination of its metabolic traits.</title>
        <authorList>
            <person name="Lynch K.M."/>
            <person name="Lucid A."/>
            <person name="Arendt E.K."/>
            <person name="Sleator R.D."/>
            <person name="Lucey B."/>
            <person name="Coffey A."/>
        </authorList>
    </citation>
    <scope>NUCLEOTIDE SEQUENCE [LARGE SCALE GENOMIC DNA]</scope>
    <source>
        <strain evidence="2 3">AB3b</strain>
    </source>
</reference>
<organism evidence="2 3">
    <name type="scientific">Weissella cibaria</name>
    <dbReference type="NCBI Taxonomy" id="137591"/>
    <lineage>
        <taxon>Bacteria</taxon>
        <taxon>Bacillati</taxon>
        <taxon>Bacillota</taxon>
        <taxon>Bacilli</taxon>
        <taxon>Lactobacillales</taxon>
        <taxon>Lactobacillaceae</taxon>
        <taxon>Weissella</taxon>
    </lineage>
</organism>
<dbReference type="InterPro" id="IPR000600">
    <property type="entry name" value="ROK"/>
</dbReference>
<gene>
    <name evidence="2" type="primary">bglK_3</name>
    <name evidence="2" type="ORF">ab3b_01388</name>
</gene>
<evidence type="ECO:0000313" key="3">
    <source>
        <dbReference type="Proteomes" id="UP000032289"/>
    </source>
</evidence>
<dbReference type="SUPFAM" id="SSF53067">
    <property type="entry name" value="Actin-like ATPase domain"/>
    <property type="match status" value="1"/>
</dbReference>
<comment type="similarity">
    <text evidence="1">Belongs to the ROK (NagC/XylR) family.</text>
</comment>
<dbReference type="Pfam" id="PF00480">
    <property type="entry name" value="ROK"/>
    <property type="match status" value="1"/>
</dbReference>
<evidence type="ECO:0000256" key="1">
    <source>
        <dbReference type="ARBA" id="ARBA00006479"/>
    </source>
</evidence>
<proteinExistence type="inferred from homology"/>